<evidence type="ECO:0000313" key="4">
    <source>
        <dbReference type="Proteomes" id="UP000019753"/>
    </source>
</evidence>
<feature type="region of interest" description="Disordered" evidence="1">
    <location>
        <begin position="191"/>
        <end position="219"/>
    </location>
</feature>
<name>A0A021VSM0_9CELL</name>
<evidence type="ECO:0000256" key="1">
    <source>
        <dbReference type="SAM" id="MobiDB-lite"/>
    </source>
</evidence>
<keyword evidence="2" id="KW-0812">Transmembrane</keyword>
<comment type="caution">
    <text evidence="3">The sequence shown here is derived from an EMBL/GenBank/DDBJ whole genome shotgun (WGS) entry which is preliminary data.</text>
</comment>
<sequence>MRLDIAPRRLAAPDGDPVALAVEISNTSDVISGYTVRVLGADPSWVRVDEPQPRLFPGESTTVGILLSPPDSLPAGERRIAVQVRELTGAQRTSVEDVVLEVPQRRDLAVTLDPTTVHAGRRGTYGVFLENRGNTTVAGRVVGTDPERRITFRFDPPGFALAPGEHAVLELRASARRRMFGAVEARTFELRVDDGRRPAPPQPELAPVPGTSGSATAPVTSHALDAPASDGVPPDAMGVLVQRPVFTRGLLALLGLLLAVSVFAVVITTALGSVVQQSAADRDLALEVAQARDEPARAGTSSVSGRVLLLSTGEPVPTVSAEIFAESDTAAPVATTSTGDGGEFTFPALTAGGYKLRFRGAGFAAPGGHVRGRRGSRGGPPRGGGPRPGRGPAACAPRPRPGGARPGRADGRRRRAGARALRPVAADGGPVGGADATRAGDREPGGGRPQQPGDRAAPHAVGADRGQPPVPGVRQAGHPEPPGARARAAGLSAGRGAPGAQETSFSPTTHPTIPRMSSSRTTDSGSVPVQAAYATVRTAPIPTHTT</sequence>
<protein>
    <submittedName>
        <fullName evidence="3">Uncharacterized protein</fullName>
    </submittedName>
</protein>
<feature type="compositionally biased region" description="Low complexity" evidence="1">
    <location>
        <begin position="390"/>
        <end position="403"/>
    </location>
</feature>
<feature type="compositionally biased region" description="Gly residues" evidence="1">
    <location>
        <begin position="377"/>
        <end position="388"/>
    </location>
</feature>
<evidence type="ECO:0000256" key="2">
    <source>
        <dbReference type="SAM" id="Phobius"/>
    </source>
</evidence>
<organism evidence="3 4">
    <name type="scientific">Actinotalea ferrariae CF5-4</name>
    <dbReference type="NCBI Taxonomy" id="948458"/>
    <lineage>
        <taxon>Bacteria</taxon>
        <taxon>Bacillati</taxon>
        <taxon>Actinomycetota</taxon>
        <taxon>Actinomycetes</taxon>
        <taxon>Micrococcales</taxon>
        <taxon>Cellulomonadaceae</taxon>
        <taxon>Actinotalea</taxon>
    </lineage>
</organism>
<dbReference type="EMBL" id="AXCW01000346">
    <property type="protein sequence ID" value="EYR62057.1"/>
    <property type="molecule type" value="Genomic_DNA"/>
</dbReference>
<dbReference type="OrthoDB" id="5164924at2"/>
<dbReference type="Proteomes" id="UP000019753">
    <property type="component" value="Unassembled WGS sequence"/>
</dbReference>
<accession>A0A021VSM0</accession>
<keyword evidence="4" id="KW-1185">Reference proteome</keyword>
<dbReference type="AlphaFoldDB" id="A0A021VSM0"/>
<dbReference type="SUPFAM" id="SSF49478">
    <property type="entry name" value="Cna protein B-type domain"/>
    <property type="match status" value="1"/>
</dbReference>
<keyword evidence="2" id="KW-0472">Membrane</keyword>
<feature type="compositionally biased region" description="Low complexity" evidence="1">
    <location>
        <begin position="483"/>
        <end position="500"/>
    </location>
</feature>
<feature type="compositionally biased region" description="Polar residues" evidence="1">
    <location>
        <begin position="501"/>
        <end position="527"/>
    </location>
</feature>
<dbReference type="Pfam" id="PF13620">
    <property type="entry name" value="CarboxypepD_reg"/>
    <property type="match status" value="1"/>
</dbReference>
<reference evidence="3 4" key="1">
    <citation type="submission" date="2014-01" db="EMBL/GenBank/DDBJ databases">
        <title>Actinotalea ferrariae CF5-4.</title>
        <authorList>
            <person name="Chen F."/>
            <person name="Li Y."/>
            <person name="Wang G."/>
        </authorList>
    </citation>
    <scope>NUCLEOTIDE SEQUENCE [LARGE SCALE GENOMIC DNA]</scope>
    <source>
        <strain evidence="3 4">CF5-4</strain>
    </source>
</reference>
<keyword evidence="2" id="KW-1133">Transmembrane helix</keyword>
<feature type="region of interest" description="Disordered" evidence="1">
    <location>
        <begin position="363"/>
        <end position="528"/>
    </location>
</feature>
<feature type="compositionally biased region" description="Low complexity" evidence="1">
    <location>
        <begin position="418"/>
        <end position="436"/>
    </location>
</feature>
<gene>
    <name evidence="3" type="ORF">N866_12220</name>
</gene>
<evidence type="ECO:0000313" key="3">
    <source>
        <dbReference type="EMBL" id="EYR62057.1"/>
    </source>
</evidence>
<feature type="transmembrane region" description="Helical" evidence="2">
    <location>
        <begin position="250"/>
        <end position="275"/>
    </location>
</feature>
<proteinExistence type="predicted"/>